<evidence type="ECO:0000256" key="4">
    <source>
        <dbReference type="ARBA" id="ARBA00022692"/>
    </source>
</evidence>
<dbReference type="EMBL" id="JAQLKE010000053">
    <property type="protein sequence ID" value="MDB7085773.1"/>
    <property type="molecule type" value="Genomic_DNA"/>
</dbReference>
<accession>A0A3E3EAV9</accession>
<keyword evidence="3" id="KW-1003">Cell membrane</keyword>
<evidence type="ECO:0000256" key="8">
    <source>
        <dbReference type="SAM" id="Phobius"/>
    </source>
</evidence>
<name>A0A3E3EAV9_9FIRM</name>
<dbReference type="NCBIfam" id="TIGR01065">
    <property type="entry name" value="hlyIII"/>
    <property type="match status" value="1"/>
</dbReference>
<keyword evidence="7" id="KW-0479">Metal-binding</keyword>
<comment type="similarity">
    <text evidence="2">Belongs to the UPF0073 (Hly-III) family.</text>
</comment>
<evidence type="ECO:0000256" key="2">
    <source>
        <dbReference type="ARBA" id="ARBA00008488"/>
    </source>
</evidence>
<feature type="transmembrane region" description="Helical" evidence="8">
    <location>
        <begin position="227"/>
        <end position="247"/>
    </location>
</feature>
<dbReference type="EMBL" id="QUSL01000041">
    <property type="protein sequence ID" value="RGD78938.1"/>
    <property type="molecule type" value="Genomic_DNA"/>
</dbReference>
<keyword evidence="6 8" id="KW-0472">Membrane</keyword>
<keyword evidence="7" id="KW-0862">Zinc</keyword>
<evidence type="ECO:0000313" key="11">
    <source>
        <dbReference type="Proteomes" id="UP000261032"/>
    </source>
</evidence>
<dbReference type="Proteomes" id="UP001211987">
    <property type="component" value="Unassembled WGS sequence"/>
</dbReference>
<dbReference type="PANTHER" id="PTHR20855">
    <property type="entry name" value="ADIPOR/PROGESTIN RECEPTOR-RELATED"/>
    <property type="match status" value="1"/>
</dbReference>
<keyword evidence="4 8" id="KW-0812">Transmembrane</keyword>
<keyword evidence="5 8" id="KW-1133">Transmembrane helix</keyword>
<feature type="transmembrane region" description="Helical" evidence="8">
    <location>
        <begin position="80"/>
        <end position="105"/>
    </location>
</feature>
<feature type="transmembrane region" description="Helical" evidence="8">
    <location>
        <begin position="117"/>
        <end position="136"/>
    </location>
</feature>
<feature type="transmembrane region" description="Helical" evidence="8">
    <location>
        <begin position="198"/>
        <end position="218"/>
    </location>
</feature>
<dbReference type="RefSeq" id="WP_003538041.1">
    <property type="nucleotide sequence ID" value="NZ_BAABXX010000001.1"/>
</dbReference>
<evidence type="ECO:0000256" key="7">
    <source>
        <dbReference type="PIRSR" id="PIRSR604254-1"/>
    </source>
</evidence>
<evidence type="ECO:0000313" key="9">
    <source>
        <dbReference type="EMBL" id="MDB7085773.1"/>
    </source>
</evidence>
<evidence type="ECO:0000256" key="1">
    <source>
        <dbReference type="ARBA" id="ARBA00004651"/>
    </source>
</evidence>
<feature type="binding site" evidence="7">
    <location>
        <position position="230"/>
    </location>
    <ligand>
        <name>Zn(2+)</name>
        <dbReference type="ChEBI" id="CHEBI:29105"/>
    </ligand>
</feature>
<sequence>MIRSSVSFLFEFKSNLYYSMYWVIKLEKVNNKITKKIKRIFPPYFKEELFNCITHGIMAFIMLLLIPACAVYAYVKGGPIQSFGVSVFTICIFLMFLVSTLYHAMDHDSPHKQVFRILDHIFIYFAIAGSYTPVALCLIKGYQGIIILVIQWAMVIVGILYKSISIKSLPKLSLTIYLVMGWTAILFMPSIIQNSSAAFLWLIVIGGLMYSIGAYFYANKKIPYNHVIWHIFISIASILHFIAIVFYI</sequence>
<evidence type="ECO:0000256" key="5">
    <source>
        <dbReference type="ARBA" id="ARBA00022989"/>
    </source>
</evidence>
<feature type="transmembrane region" description="Helical" evidence="8">
    <location>
        <begin position="173"/>
        <end position="192"/>
    </location>
</feature>
<proteinExistence type="inferred from homology"/>
<feature type="transmembrane region" description="Helical" evidence="8">
    <location>
        <begin position="142"/>
        <end position="161"/>
    </location>
</feature>
<dbReference type="GO" id="GO:0140911">
    <property type="term" value="F:pore-forming activity"/>
    <property type="evidence" value="ECO:0007669"/>
    <property type="project" value="InterPro"/>
</dbReference>
<dbReference type="PANTHER" id="PTHR20855:SF3">
    <property type="entry name" value="LD03007P"/>
    <property type="match status" value="1"/>
</dbReference>
<gene>
    <name evidence="10" type="ORF">DXB93_16700</name>
    <name evidence="9" type="ORF">PM738_18405</name>
</gene>
<feature type="transmembrane region" description="Helical" evidence="8">
    <location>
        <begin position="49"/>
        <end position="74"/>
    </location>
</feature>
<dbReference type="InterPro" id="IPR005744">
    <property type="entry name" value="Hy-lIII"/>
</dbReference>
<dbReference type="GO" id="GO:0005886">
    <property type="term" value="C:plasma membrane"/>
    <property type="evidence" value="ECO:0007669"/>
    <property type="project" value="UniProtKB-SubCell"/>
</dbReference>
<evidence type="ECO:0000256" key="6">
    <source>
        <dbReference type="ARBA" id="ARBA00023136"/>
    </source>
</evidence>
<protein>
    <submittedName>
        <fullName evidence="10">Hemolysin III family protein</fullName>
    </submittedName>
</protein>
<feature type="binding site" evidence="7">
    <location>
        <position position="226"/>
    </location>
    <ligand>
        <name>Zn(2+)</name>
        <dbReference type="ChEBI" id="CHEBI:29105"/>
    </ligand>
</feature>
<comment type="subcellular location">
    <subcellularLocation>
        <location evidence="1">Cell membrane</location>
        <topology evidence="1">Multi-pass membrane protein</topology>
    </subcellularLocation>
</comment>
<dbReference type="Pfam" id="PF03006">
    <property type="entry name" value="HlyIII"/>
    <property type="match status" value="1"/>
</dbReference>
<comment type="caution">
    <text evidence="10">The sequence shown here is derived from an EMBL/GenBank/DDBJ whole genome shotgun (WGS) entry which is preliminary data.</text>
</comment>
<organism evidence="10 11">
    <name type="scientific">Thomasclavelia ramosa</name>
    <dbReference type="NCBI Taxonomy" id="1547"/>
    <lineage>
        <taxon>Bacteria</taxon>
        <taxon>Bacillati</taxon>
        <taxon>Bacillota</taxon>
        <taxon>Erysipelotrichia</taxon>
        <taxon>Erysipelotrichales</taxon>
        <taxon>Coprobacillaceae</taxon>
        <taxon>Thomasclavelia</taxon>
    </lineage>
</organism>
<reference evidence="9" key="2">
    <citation type="submission" date="2023-01" db="EMBL/GenBank/DDBJ databases">
        <title>Human gut microbiome strain richness.</title>
        <authorList>
            <person name="Chen-Liaw A."/>
        </authorList>
    </citation>
    <scope>NUCLEOTIDE SEQUENCE</scope>
    <source>
        <strain evidence="9">1001217st2_G6_1001217B_191108</strain>
    </source>
</reference>
<evidence type="ECO:0000256" key="3">
    <source>
        <dbReference type="ARBA" id="ARBA00022475"/>
    </source>
</evidence>
<feature type="binding site" evidence="7">
    <location>
        <position position="103"/>
    </location>
    <ligand>
        <name>Zn(2+)</name>
        <dbReference type="ChEBI" id="CHEBI:29105"/>
    </ligand>
</feature>
<dbReference type="Proteomes" id="UP000261032">
    <property type="component" value="Unassembled WGS sequence"/>
</dbReference>
<dbReference type="InterPro" id="IPR004254">
    <property type="entry name" value="AdipoR/HlyIII-related"/>
</dbReference>
<reference evidence="10 11" key="1">
    <citation type="submission" date="2018-08" db="EMBL/GenBank/DDBJ databases">
        <title>A genome reference for cultivated species of the human gut microbiota.</title>
        <authorList>
            <person name="Zou Y."/>
            <person name="Xue W."/>
            <person name="Luo G."/>
        </authorList>
    </citation>
    <scope>NUCLEOTIDE SEQUENCE [LARGE SCALE GENOMIC DNA]</scope>
    <source>
        <strain evidence="10 11">OM06-4</strain>
    </source>
</reference>
<evidence type="ECO:0000313" key="10">
    <source>
        <dbReference type="EMBL" id="RGD78938.1"/>
    </source>
</evidence>
<dbReference type="AlphaFoldDB" id="A0A3E3EAV9"/>
<dbReference type="GO" id="GO:0046872">
    <property type="term" value="F:metal ion binding"/>
    <property type="evidence" value="ECO:0007669"/>
    <property type="project" value="UniProtKB-KW"/>
</dbReference>